<keyword evidence="6 7" id="KW-0472">Membrane</keyword>
<feature type="transmembrane region" description="Helical" evidence="7">
    <location>
        <begin position="89"/>
        <end position="115"/>
    </location>
</feature>
<feature type="transmembrane region" description="Helical" evidence="7">
    <location>
        <begin position="44"/>
        <end position="68"/>
    </location>
</feature>
<dbReference type="Pfam" id="PF05977">
    <property type="entry name" value="MFS_3"/>
    <property type="match status" value="1"/>
</dbReference>
<comment type="caution">
    <text evidence="8">The sequence shown here is derived from an EMBL/GenBank/DDBJ whole genome shotgun (WGS) entry which is preliminary data.</text>
</comment>
<name>A0ABT9BRD5_9MICO</name>
<evidence type="ECO:0000256" key="3">
    <source>
        <dbReference type="ARBA" id="ARBA00022475"/>
    </source>
</evidence>
<evidence type="ECO:0000313" key="9">
    <source>
        <dbReference type="Proteomes" id="UP001241072"/>
    </source>
</evidence>
<evidence type="ECO:0000313" key="8">
    <source>
        <dbReference type="EMBL" id="MDO7883609.1"/>
    </source>
</evidence>
<reference evidence="8 9" key="1">
    <citation type="submission" date="2023-07" db="EMBL/GenBank/DDBJ databases">
        <title>Protaetiibacter sp. nov WY-16 isolated from soil.</title>
        <authorList>
            <person name="Liu B."/>
            <person name="Wan Y."/>
        </authorList>
    </citation>
    <scope>NUCLEOTIDE SEQUENCE [LARGE SCALE GENOMIC DNA]</scope>
    <source>
        <strain evidence="8 9">WY-16</strain>
    </source>
</reference>
<dbReference type="CDD" id="cd06173">
    <property type="entry name" value="MFS_MefA_like"/>
    <property type="match status" value="1"/>
</dbReference>
<evidence type="ECO:0000256" key="1">
    <source>
        <dbReference type="ARBA" id="ARBA00004651"/>
    </source>
</evidence>
<keyword evidence="4 7" id="KW-0812">Transmembrane</keyword>
<feature type="transmembrane region" description="Helical" evidence="7">
    <location>
        <begin position="312"/>
        <end position="334"/>
    </location>
</feature>
<feature type="transmembrane region" description="Helical" evidence="7">
    <location>
        <begin position="161"/>
        <end position="188"/>
    </location>
</feature>
<feature type="transmembrane region" description="Helical" evidence="7">
    <location>
        <begin position="259"/>
        <end position="278"/>
    </location>
</feature>
<comment type="subcellular location">
    <subcellularLocation>
        <location evidence="1">Cell membrane</location>
        <topology evidence="1">Multi-pass membrane protein</topology>
    </subcellularLocation>
</comment>
<proteinExistence type="predicted"/>
<protein>
    <submittedName>
        <fullName evidence="8">MFS transporter</fullName>
    </submittedName>
</protein>
<organism evidence="8 9">
    <name type="scientific">Antiquaquibacter soli</name>
    <dbReference type="NCBI Taxonomy" id="3064523"/>
    <lineage>
        <taxon>Bacteria</taxon>
        <taxon>Bacillati</taxon>
        <taxon>Actinomycetota</taxon>
        <taxon>Actinomycetes</taxon>
        <taxon>Micrococcales</taxon>
        <taxon>Microbacteriaceae</taxon>
        <taxon>Antiquaquibacter</taxon>
    </lineage>
</organism>
<sequence length="422" mass="44339">MSRRPGLGPAFGNLFTANLASSLGDGIARTAIPLLAARLTSDPVLISVIAALAMLPWLFFAIPSGIVIDRVDRRRALAVAQAVRTALGVLLVVLVATDELTIWWLYIVIFVYGAFETLYDGAIRAVVPSIVARENLPRANSRIEGGELVVQNFVSGPLTSALFAVSVLIPLGLNGLVFAVAGALALALPRAASGLQFEDADAGPRPAWYRQFADGFRFILGHRQLRILWFLTIFIGIATSAATATWVLFVLETLEVPEAWFGVFMITGAVGGIIGAAITDRLKRWWGAGTTMGVMSALSGAAFLFAGLVPTVWGGAIGFAVSSLAITTWNILIMSLRQSIIPGGLLGRVHGAWRTLLWGTMPIGSLLGGAIATGSLALPLLVGGGAAMLASLAFFPFLRSLPNPEDVVQDDGAGPTDPLAAQ</sequence>
<dbReference type="SUPFAM" id="SSF103473">
    <property type="entry name" value="MFS general substrate transporter"/>
    <property type="match status" value="1"/>
</dbReference>
<feature type="transmembrane region" description="Helical" evidence="7">
    <location>
        <begin position="227"/>
        <end position="247"/>
    </location>
</feature>
<dbReference type="EMBL" id="JAUQUB010000007">
    <property type="protein sequence ID" value="MDO7883609.1"/>
    <property type="molecule type" value="Genomic_DNA"/>
</dbReference>
<feature type="transmembrane region" description="Helical" evidence="7">
    <location>
        <begin position="285"/>
        <end position="306"/>
    </location>
</feature>
<dbReference type="InterPro" id="IPR010290">
    <property type="entry name" value="TM_effector"/>
</dbReference>
<keyword evidence="9" id="KW-1185">Reference proteome</keyword>
<evidence type="ECO:0000256" key="7">
    <source>
        <dbReference type="SAM" id="Phobius"/>
    </source>
</evidence>
<dbReference type="PANTHER" id="PTHR23513">
    <property type="entry name" value="INTEGRAL MEMBRANE EFFLUX PROTEIN-RELATED"/>
    <property type="match status" value="1"/>
</dbReference>
<dbReference type="InterPro" id="IPR036259">
    <property type="entry name" value="MFS_trans_sf"/>
</dbReference>
<evidence type="ECO:0000256" key="2">
    <source>
        <dbReference type="ARBA" id="ARBA00022448"/>
    </source>
</evidence>
<keyword evidence="3" id="KW-1003">Cell membrane</keyword>
<dbReference type="Gene3D" id="1.20.1250.20">
    <property type="entry name" value="MFS general substrate transporter like domains"/>
    <property type="match status" value="1"/>
</dbReference>
<accession>A0ABT9BRD5</accession>
<feature type="transmembrane region" description="Helical" evidence="7">
    <location>
        <begin position="355"/>
        <end position="372"/>
    </location>
</feature>
<keyword evidence="5 7" id="KW-1133">Transmembrane helix</keyword>
<dbReference type="PANTHER" id="PTHR23513:SF6">
    <property type="entry name" value="MAJOR FACILITATOR SUPERFAMILY ASSOCIATED DOMAIN-CONTAINING PROTEIN"/>
    <property type="match status" value="1"/>
</dbReference>
<gene>
    <name evidence="8" type="ORF">Q5716_15350</name>
</gene>
<dbReference type="RefSeq" id="WP_305004037.1">
    <property type="nucleotide sequence ID" value="NZ_JAUQUB010000007.1"/>
</dbReference>
<evidence type="ECO:0000256" key="5">
    <source>
        <dbReference type="ARBA" id="ARBA00022989"/>
    </source>
</evidence>
<keyword evidence="2" id="KW-0813">Transport</keyword>
<dbReference type="Proteomes" id="UP001241072">
    <property type="component" value="Unassembled WGS sequence"/>
</dbReference>
<evidence type="ECO:0000256" key="6">
    <source>
        <dbReference type="ARBA" id="ARBA00023136"/>
    </source>
</evidence>
<evidence type="ECO:0000256" key="4">
    <source>
        <dbReference type="ARBA" id="ARBA00022692"/>
    </source>
</evidence>
<feature type="transmembrane region" description="Helical" evidence="7">
    <location>
        <begin position="378"/>
        <end position="398"/>
    </location>
</feature>